<organism evidence="1 2">
    <name type="scientific">Pseudomonas fluorescens LMG 5329</name>
    <dbReference type="NCBI Taxonomy" id="1324332"/>
    <lineage>
        <taxon>Bacteria</taxon>
        <taxon>Pseudomonadati</taxon>
        <taxon>Pseudomonadota</taxon>
        <taxon>Gammaproteobacteria</taxon>
        <taxon>Pseudomonadales</taxon>
        <taxon>Pseudomonadaceae</taxon>
        <taxon>Pseudomonas</taxon>
    </lineage>
</organism>
<reference evidence="1 2" key="1">
    <citation type="journal article" date="2013" name="Genome Announc.">
        <title>Draft Genome Sequence of Pseudomonas fluorescens LMG 5329, a White Line-Inducing Principle-Producing Bioindicator for the Mushroom Pathogen Pseudomonas tolaasii.</title>
        <authorList>
            <person name="Ghequire M.G."/>
            <person name="Rokni-Zadeh H."/>
            <person name="Zarrineh P."/>
            <person name="De Mot R."/>
        </authorList>
    </citation>
    <scope>NUCLEOTIDE SEQUENCE [LARGE SCALE GENOMIC DNA]</scope>
    <source>
        <strain evidence="1 2">LMG 5329</strain>
    </source>
</reference>
<name>A0A0A1YZY2_PSEFL</name>
<dbReference type="InterPro" id="IPR023696">
    <property type="entry name" value="Ureohydrolase_dom_sf"/>
</dbReference>
<evidence type="ECO:0000313" key="2">
    <source>
        <dbReference type="Proteomes" id="UP000030060"/>
    </source>
</evidence>
<dbReference type="Proteomes" id="UP000030060">
    <property type="component" value="Unassembled WGS sequence"/>
</dbReference>
<gene>
    <name evidence="1" type="ORF">K814_0118655</name>
</gene>
<dbReference type="RefSeq" id="WP_016977489.1">
    <property type="nucleotide sequence ID" value="NZ_ASGY01000139.1"/>
</dbReference>
<dbReference type="EMBL" id="ASGY01000139">
    <property type="protein sequence ID" value="KGE66386.1"/>
    <property type="molecule type" value="Genomic_DNA"/>
</dbReference>
<dbReference type="Gene3D" id="3.40.800.10">
    <property type="entry name" value="Ureohydrolase domain"/>
    <property type="match status" value="1"/>
</dbReference>
<evidence type="ECO:0000313" key="1">
    <source>
        <dbReference type="EMBL" id="KGE66386.1"/>
    </source>
</evidence>
<sequence length="306" mass="34777">MNILDLDHSLTGQAPIARRLASGRATRIDLLDLGPKLRLWSTEKTWKRFAERLAQRPRPTDARPEILFVGSGDYHHLTPAFLADLKEPISLIHFDNHPDWVRFAPKRHCGSWVNRALKMPAIKRIVTLGPCSDDLHNPQLRGGNLGALKRGHLQLFPWQHPPSKVWGRVGDGAGHQQQENHLYWRNLAELDWAQFLEQMITSLPTEAIWITIDKDVLASEDAATNWDQGGMRLTHLLQALRALAARKRIIGIDVCGEFATPAFSNAFKRWEAKSDQPPPERWSAEDLQRNAATNEALIDLFEELFP</sequence>
<dbReference type="OrthoDB" id="8770139at2"/>
<protein>
    <submittedName>
        <fullName evidence="1">Arginase</fullName>
    </submittedName>
</protein>
<accession>A0A0A1YZY2</accession>
<dbReference type="AlphaFoldDB" id="A0A0A1YZY2"/>
<proteinExistence type="predicted"/>
<comment type="caution">
    <text evidence="1">The sequence shown here is derived from an EMBL/GenBank/DDBJ whole genome shotgun (WGS) entry which is preliminary data.</text>
</comment>
<dbReference type="SUPFAM" id="SSF52768">
    <property type="entry name" value="Arginase/deacetylase"/>
    <property type="match status" value="1"/>
</dbReference>